<dbReference type="HOGENOM" id="CLU_006504_5_3_1"/>
<dbReference type="EMBL" id="KE361633">
    <property type="protein sequence ID" value="EPQ28948.1"/>
    <property type="molecule type" value="Genomic_DNA"/>
</dbReference>
<dbReference type="Pfam" id="PF00394">
    <property type="entry name" value="Cu-oxidase"/>
    <property type="match status" value="1"/>
</dbReference>
<dbReference type="InterPro" id="IPR002355">
    <property type="entry name" value="Cu_oxidase_Cu_BS"/>
</dbReference>
<keyword evidence="4" id="KW-0560">Oxidoreductase</keyword>
<evidence type="ECO:0000313" key="13">
    <source>
        <dbReference type="Proteomes" id="UP000053664"/>
    </source>
</evidence>
<dbReference type="GeneID" id="19317856"/>
<gene>
    <name evidence="12" type="ORF">PFL1_03748</name>
</gene>
<proteinExistence type="inferred from homology"/>
<dbReference type="InterPro" id="IPR008972">
    <property type="entry name" value="Cupredoxin"/>
</dbReference>
<evidence type="ECO:0000259" key="10">
    <source>
        <dbReference type="Pfam" id="PF07731"/>
    </source>
</evidence>
<feature type="domain" description="Plastocyanin-like" evidence="10">
    <location>
        <begin position="535"/>
        <end position="650"/>
    </location>
</feature>
<keyword evidence="2" id="KW-0479">Metal-binding</keyword>
<dbReference type="PANTHER" id="PTHR11709">
    <property type="entry name" value="MULTI-COPPER OXIDASE"/>
    <property type="match status" value="1"/>
</dbReference>
<feature type="region of interest" description="Disordered" evidence="7">
    <location>
        <begin position="726"/>
        <end position="767"/>
    </location>
</feature>
<dbReference type="GO" id="GO:0005507">
    <property type="term" value="F:copper ion binding"/>
    <property type="evidence" value="ECO:0007669"/>
    <property type="project" value="InterPro"/>
</dbReference>
<sequence>MRAMSLLRVPLGFAVAFLALLAVSDAAIIKPVADGESLVERHAALSRLPHAAGFVVKREDYELERRAMPEPDKKERLVITSADISPDGFTRRGIRVNGEYPAKTFVWDEDDDIEIEVINDSDIAFSLHWHGLHQYGTPEMDGVPGVSQWSIYGGDTFVYRFKLTGQHGSYWWHNHGHFGYESGLRGHIYIRPKPGTPKPWARLTDSEDEQQQLEDAERHFQTLVATDQWHVNHNEVLETVQKSGTPPACFDSLLINGKGRVYCPNDYAAVAGPATLGLLSNFSAVNPEGFTSKGCISLVPPKPGYETKSTLDTYYGGPCKNTTHPLEVFNAGKALQAGRKWLNVQISNEATNWYYGLSIDGHKMWIVAVDGIYIEPLKVDFLQITIGSRLSVMIELNREKAYRDWPIRLTSTRPLQPIEANAMLSYDAEAPDSMDLSLDEGFHVLLENRTDTPITFGGVVRPGTKQWVQKDSVPYLPSKNVPRHANMTLHAVTSQNSLNVWQIASQPMDTVVLEDTKPALFKAVDSVPQNKDLNPYATVPWGTVMDIIVRNNVYSIVGGPNSPHPMHLHSRQFWIIGEGKGDFPYDSVAEAERDGLQFRYDNPPLRDGFDIGPNSWTVIRYRVDHAAANILHCHIDDHLIEGMAAVLLEGVETLPRGHFGKAYTERPENWHETSHQPAAAGVEKSLQSGLAANKYPAPVPTESAQAFVDTWGDPRPLAQSIEAIASASAAAKAAATPSPTPTSTQQRRGDHRLVKRRQMGFRPSSTS</sequence>
<evidence type="ECO:0000256" key="3">
    <source>
        <dbReference type="ARBA" id="ARBA00022729"/>
    </source>
</evidence>
<dbReference type="InterPro" id="IPR001117">
    <property type="entry name" value="Cu-oxidase_2nd"/>
</dbReference>
<dbReference type="KEGG" id="pfp:PFL1_03748"/>
<feature type="signal peptide" evidence="8">
    <location>
        <begin position="1"/>
        <end position="26"/>
    </location>
</feature>
<dbReference type="Pfam" id="PF07731">
    <property type="entry name" value="Cu-oxidase_2"/>
    <property type="match status" value="1"/>
</dbReference>
<evidence type="ECO:0000256" key="7">
    <source>
        <dbReference type="SAM" id="MobiDB-lite"/>
    </source>
</evidence>
<comment type="similarity">
    <text evidence="1">Belongs to the multicopper oxidase family.</text>
</comment>
<protein>
    <recommendedName>
        <fullName evidence="14">Laccase</fullName>
    </recommendedName>
</protein>
<keyword evidence="3 8" id="KW-0732">Signal</keyword>
<dbReference type="eggNOG" id="KOG1263">
    <property type="taxonomic scope" value="Eukaryota"/>
</dbReference>
<feature type="domain" description="Plastocyanin-like" evidence="11">
    <location>
        <begin position="80"/>
        <end position="193"/>
    </location>
</feature>
<dbReference type="Pfam" id="PF07732">
    <property type="entry name" value="Cu-oxidase_3"/>
    <property type="match status" value="1"/>
</dbReference>
<name>A0A061H8K1_9BASI</name>
<dbReference type="InterPro" id="IPR011706">
    <property type="entry name" value="Cu-oxidase_C"/>
</dbReference>
<organism evidence="12 13">
    <name type="scientific">Pseudozyma flocculosa PF-1</name>
    <dbReference type="NCBI Taxonomy" id="1277687"/>
    <lineage>
        <taxon>Eukaryota</taxon>
        <taxon>Fungi</taxon>
        <taxon>Dikarya</taxon>
        <taxon>Basidiomycota</taxon>
        <taxon>Ustilaginomycotina</taxon>
        <taxon>Ustilaginomycetes</taxon>
        <taxon>Ustilaginales</taxon>
        <taxon>Ustilaginaceae</taxon>
        <taxon>Pseudozyma</taxon>
    </lineage>
</organism>
<evidence type="ECO:0000256" key="8">
    <source>
        <dbReference type="SAM" id="SignalP"/>
    </source>
</evidence>
<evidence type="ECO:0008006" key="14">
    <source>
        <dbReference type="Google" id="ProtNLM"/>
    </source>
</evidence>
<evidence type="ECO:0000256" key="2">
    <source>
        <dbReference type="ARBA" id="ARBA00022723"/>
    </source>
</evidence>
<keyword evidence="5" id="KW-0186">Copper</keyword>
<evidence type="ECO:0000259" key="9">
    <source>
        <dbReference type="Pfam" id="PF00394"/>
    </source>
</evidence>
<evidence type="ECO:0000256" key="5">
    <source>
        <dbReference type="ARBA" id="ARBA00023008"/>
    </source>
</evidence>
<dbReference type="InterPro" id="IPR011707">
    <property type="entry name" value="Cu-oxidase-like_N"/>
</dbReference>
<dbReference type="PANTHER" id="PTHR11709:SF488">
    <property type="entry name" value="LACCASE-RELATED"/>
    <property type="match status" value="1"/>
</dbReference>
<evidence type="ECO:0000256" key="1">
    <source>
        <dbReference type="ARBA" id="ARBA00010609"/>
    </source>
</evidence>
<dbReference type="AlphaFoldDB" id="A0A061H8K1"/>
<evidence type="ECO:0000259" key="11">
    <source>
        <dbReference type="Pfam" id="PF07732"/>
    </source>
</evidence>
<evidence type="ECO:0000256" key="6">
    <source>
        <dbReference type="ARBA" id="ARBA00023180"/>
    </source>
</evidence>
<dbReference type="SUPFAM" id="SSF49503">
    <property type="entry name" value="Cupredoxins"/>
    <property type="match status" value="3"/>
</dbReference>
<feature type="domain" description="Plastocyanin-like" evidence="9">
    <location>
        <begin position="222"/>
        <end position="409"/>
    </location>
</feature>
<feature type="chain" id="PRO_5001599547" description="Laccase" evidence="8">
    <location>
        <begin position="27"/>
        <end position="767"/>
    </location>
</feature>
<dbReference type="RefSeq" id="XP_007879458.1">
    <property type="nucleotide sequence ID" value="XM_007881267.1"/>
</dbReference>
<evidence type="ECO:0000313" key="12">
    <source>
        <dbReference type="EMBL" id="EPQ28948.1"/>
    </source>
</evidence>
<evidence type="ECO:0000256" key="4">
    <source>
        <dbReference type="ARBA" id="ARBA00023002"/>
    </source>
</evidence>
<dbReference type="CDD" id="cd13850">
    <property type="entry name" value="CuRO_1_Abr2_like"/>
    <property type="match status" value="1"/>
</dbReference>
<dbReference type="Gene3D" id="2.60.40.420">
    <property type="entry name" value="Cupredoxins - blue copper proteins"/>
    <property type="match status" value="3"/>
</dbReference>
<dbReference type="InterPro" id="IPR045087">
    <property type="entry name" value="Cu-oxidase_fam"/>
</dbReference>
<dbReference type="Proteomes" id="UP000053664">
    <property type="component" value="Unassembled WGS sequence"/>
</dbReference>
<dbReference type="OrthoDB" id="2121828at2759"/>
<dbReference type="PROSITE" id="PS00080">
    <property type="entry name" value="MULTICOPPER_OXIDASE2"/>
    <property type="match status" value="1"/>
</dbReference>
<accession>A0A061H8K1</accession>
<dbReference type="GO" id="GO:0016491">
    <property type="term" value="F:oxidoreductase activity"/>
    <property type="evidence" value="ECO:0007669"/>
    <property type="project" value="UniProtKB-KW"/>
</dbReference>
<reference evidence="12 13" key="1">
    <citation type="journal article" date="2013" name="Plant Cell">
        <title>The transition from a phytopathogenic smut ancestor to an anamorphic biocontrol agent deciphered by comparative whole-genome analysis.</title>
        <authorList>
            <person name="Lefebvre F."/>
            <person name="Joly D.L."/>
            <person name="Labbe C."/>
            <person name="Teichmann B."/>
            <person name="Linning R."/>
            <person name="Belzile F."/>
            <person name="Bakkeren G."/>
            <person name="Belanger R.R."/>
        </authorList>
    </citation>
    <scope>NUCLEOTIDE SEQUENCE [LARGE SCALE GENOMIC DNA]</scope>
    <source>
        <strain evidence="12 13">PF-1</strain>
    </source>
</reference>
<feature type="compositionally biased region" description="Low complexity" evidence="7">
    <location>
        <begin position="726"/>
        <end position="744"/>
    </location>
</feature>
<keyword evidence="6" id="KW-0325">Glycoprotein</keyword>